<protein>
    <submittedName>
        <fullName evidence="1">Uncharacterized protein</fullName>
    </submittedName>
</protein>
<organism evidence="1 2">
    <name type="scientific">Candidatus Desulfobia pelagia</name>
    <dbReference type="NCBI Taxonomy" id="2841692"/>
    <lineage>
        <taxon>Bacteria</taxon>
        <taxon>Pseudomonadati</taxon>
        <taxon>Thermodesulfobacteriota</taxon>
        <taxon>Desulfobulbia</taxon>
        <taxon>Desulfobulbales</taxon>
        <taxon>Desulfobulbaceae</taxon>
        <taxon>Candidatus Desulfobia</taxon>
    </lineage>
</organism>
<reference evidence="1 2" key="1">
    <citation type="submission" date="2020-08" db="EMBL/GenBank/DDBJ databases">
        <title>Bridging the membrane lipid divide: bacteria of the FCB group superphylum have the potential to synthesize archaeal ether lipids.</title>
        <authorList>
            <person name="Villanueva L."/>
            <person name="Von Meijenfeldt F.A.B."/>
            <person name="Westbye A.B."/>
            <person name="Yadav S."/>
            <person name="Hopmans E.C."/>
            <person name="Dutilh B.E."/>
            <person name="Sinninghe Damste J.S."/>
        </authorList>
    </citation>
    <scope>NUCLEOTIDE SEQUENCE [LARGE SCALE GENOMIC DNA]</scope>
    <source>
        <strain evidence="1">NIOZ-UU47</strain>
    </source>
</reference>
<proteinExistence type="predicted"/>
<evidence type="ECO:0000313" key="2">
    <source>
        <dbReference type="Proteomes" id="UP000614424"/>
    </source>
</evidence>
<evidence type="ECO:0000313" key="1">
    <source>
        <dbReference type="EMBL" id="MBC8318426.1"/>
    </source>
</evidence>
<name>A0A8J6TD89_9BACT</name>
<comment type="caution">
    <text evidence="1">The sequence shown here is derived from an EMBL/GenBank/DDBJ whole genome shotgun (WGS) entry which is preliminary data.</text>
</comment>
<gene>
    <name evidence="1" type="ORF">H8E41_11015</name>
</gene>
<sequence>MGSIKDCFMVYIPPFFVEGLDAACGVVATLSPNILTASQALFAPNNDT</sequence>
<dbReference type="EMBL" id="JACNJZ010000158">
    <property type="protein sequence ID" value="MBC8318426.1"/>
    <property type="molecule type" value="Genomic_DNA"/>
</dbReference>
<accession>A0A8J6TD89</accession>
<dbReference type="AlphaFoldDB" id="A0A8J6TD89"/>
<dbReference type="Proteomes" id="UP000614424">
    <property type="component" value="Unassembled WGS sequence"/>
</dbReference>